<feature type="domain" description="HRDC" evidence="7">
    <location>
        <begin position="208"/>
        <end position="289"/>
    </location>
</feature>
<name>A0A9J7AUD2_9PROT</name>
<comment type="function">
    <text evidence="6">Exonuclease involved in the 3' processing of various precursor tRNAs. Initiates hydrolysis at the 3'-terminus of an RNA molecule and releases 5'-mononucleotides.</text>
</comment>
<dbReference type="GO" id="GO:0000166">
    <property type="term" value="F:nucleotide binding"/>
    <property type="evidence" value="ECO:0007669"/>
    <property type="project" value="InterPro"/>
</dbReference>
<evidence type="ECO:0000256" key="2">
    <source>
        <dbReference type="ARBA" id="ARBA00022694"/>
    </source>
</evidence>
<dbReference type="Pfam" id="PF00570">
    <property type="entry name" value="HRDC"/>
    <property type="match status" value="1"/>
</dbReference>
<evidence type="ECO:0000256" key="1">
    <source>
        <dbReference type="ARBA" id="ARBA00022490"/>
    </source>
</evidence>
<comment type="subcellular location">
    <subcellularLocation>
        <location evidence="6">Cytoplasm</location>
    </subcellularLocation>
</comment>
<dbReference type="AlphaFoldDB" id="A0A9J7AUD2"/>
<evidence type="ECO:0000256" key="4">
    <source>
        <dbReference type="ARBA" id="ARBA00022801"/>
    </source>
</evidence>
<evidence type="ECO:0000259" key="7">
    <source>
        <dbReference type="PROSITE" id="PS50967"/>
    </source>
</evidence>
<gene>
    <name evidence="6 8" type="primary">rnd</name>
    <name evidence="8" type="ORF">NUH88_04405</name>
</gene>
<dbReference type="InterPro" id="IPR002562">
    <property type="entry name" value="3'-5'_exonuclease_dom"/>
</dbReference>
<evidence type="ECO:0000256" key="6">
    <source>
        <dbReference type="HAMAP-Rule" id="MF_01899"/>
    </source>
</evidence>
<accession>A0A9J7AUD2</accession>
<dbReference type="GO" id="GO:0033890">
    <property type="term" value="F:ribonuclease D activity"/>
    <property type="evidence" value="ECO:0007669"/>
    <property type="project" value="UniProtKB-UniRule"/>
</dbReference>
<keyword evidence="9" id="KW-1185">Reference proteome</keyword>
<dbReference type="InterPro" id="IPR012337">
    <property type="entry name" value="RNaseH-like_sf"/>
</dbReference>
<dbReference type="SUPFAM" id="SSF53098">
    <property type="entry name" value="Ribonuclease H-like"/>
    <property type="match status" value="1"/>
</dbReference>
<reference evidence="8" key="1">
    <citation type="submission" date="2022-08" db="EMBL/GenBank/DDBJ databases">
        <title>Nisaea acidiphila sp. nov., isolated from a marine algal debris and emended description of the genus Nisaea Urios et al. 2008.</title>
        <authorList>
            <person name="Kwon K."/>
        </authorList>
    </citation>
    <scope>NUCLEOTIDE SEQUENCE</scope>
    <source>
        <strain evidence="8">MEBiC11861</strain>
    </source>
</reference>
<keyword evidence="4 6" id="KW-0378">Hydrolase</keyword>
<dbReference type="Pfam" id="PF01612">
    <property type="entry name" value="DNA_pol_A_exo1"/>
    <property type="match status" value="1"/>
</dbReference>
<evidence type="ECO:0000313" key="8">
    <source>
        <dbReference type="EMBL" id="UUX50935.1"/>
    </source>
</evidence>
<evidence type="ECO:0000256" key="3">
    <source>
        <dbReference type="ARBA" id="ARBA00022722"/>
    </source>
</evidence>
<dbReference type="InterPro" id="IPR006292">
    <property type="entry name" value="RNase_D"/>
</dbReference>
<dbReference type="GO" id="GO:0042780">
    <property type="term" value="P:tRNA 3'-end processing"/>
    <property type="evidence" value="ECO:0007669"/>
    <property type="project" value="UniProtKB-UniRule"/>
</dbReference>
<organism evidence="8 9">
    <name type="scientific">Nisaea acidiphila</name>
    <dbReference type="NCBI Taxonomy" id="1862145"/>
    <lineage>
        <taxon>Bacteria</taxon>
        <taxon>Pseudomonadati</taxon>
        <taxon>Pseudomonadota</taxon>
        <taxon>Alphaproteobacteria</taxon>
        <taxon>Rhodospirillales</taxon>
        <taxon>Thalassobaculaceae</taxon>
        <taxon>Nisaea</taxon>
    </lineage>
</organism>
<dbReference type="KEGG" id="naci:NUH88_04405"/>
<dbReference type="PANTHER" id="PTHR47649">
    <property type="entry name" value="RIBONUCLEASE D"/>
    <property type="match status" value="1"/>
</dbReference>
<dbReference type="PROSITE" id="PS50967">
    <property type="entry name" value="HRDC"/>
    <property type="match status" value="1"/>
</dbReference>
<dbReference type="Proteomes" id="UP001060336">
    <property type="component" value="Chromosome"/>
</dbReference>
<dbReference type="GO" id="GO:0003676">
    <property type="term" value="F:nucleic acid binding"/>
    <property type="evidence" value="ECO:0007669"/>
    <property type="project" value="InterPro"/>
</dbReference>
<dbReference type="InterPro" id="IPR044876">
    <property type="entry name" value="HRDC_dom_sf"/>
</dbReference>
<dbReference type="PANTHER" id="PTHR47649:SF1">
    <property type="entry name" value="RIBONUCLEASE D"/>
    <property type="match status" value="1"/>
</dbReference>
<dbReference type="NCBIfam" id="TIGR01388">
    <property type="entry name" value="rnd"/>
    <property type="match status" value="1"/>
</dbReference>
<dbReference type="InterPro" id="IPR002121">
    <property type="entry name" value="HRDC_dom"/>
</dbReference>
<sequence>MTIITDTEALAAVCAEFATEDFVTIDTEFMREKTYYPQLCLVQIGNDEKAVAIDTLADGIDLAPLVELLKNRDVLKVFHAARQDLEIFYHLCGELPAPVFDTQIAAMVCGFGDQVSYDKLVQSLTGTRLDKSSRFADWSHRPLGERQLGYALADVTHLRKVYRKLVERIEKTGRQDWIEDEVAKMADPALYDPDPDTSWQRLKVRSGKPKFLAVLQQVAAFREREARQRDVPRNRILRDDVLMDLAAHAPTTPEDLARTRTFNAQSANGRLGKEIIKVVEKGLAIPPEECPILPVKEDKREAPGPIVELLKVLLKIRSDEEKVAARLIANASEIEAIALDDDADVPALKGWRREIFGGDAINLKHGRIGLTADDGKIKLMRL</sequence>
<keyword evidence="3 6" id="KW-0540">Nuclease</keyword>
<dbReference type="EC" id="3.1.13.5" evidence="6"/>
<keyword evidence="2 6" id="KW-0819">tRNA processing</keyword>
<dbReference type="SUPFAM" id="SSF47819">
    <property type="entry name" value="HRDC-like"/>
    <property type="match status" value="2"/>
</dbReference>
<keyword evidence="5 6" id="KW-0269">Exonuclease</keyword>
<proteinExistence type="inferred from homology"/>
<dbReference type="InterPro" id="IPR036397">
    <property type="entry name" value="RNaseH_sf"/>
</dbReference>
<evidence type="ECO:0000256" key="5">
    <source>
        <dbReference type="ARBA" id="ARBA00022839"/>
    </source>
</evidence>
<dbReference type="InterPro" id="IPR010997">
    <property type="entry name" value="HRDC-like_sf"/>
</dbReference>
<dbReference type="Gene3D" id="1.10.150.80">
    <property type="entry name" value="HRDC domain"/>
    <property type="match status" value="1"/>
</dbReference>
<dbReference type="HAMAP" id="MF_01899">
    <property type="entry name" value="RNase_D"/>
    <property type="match status" value="1"/>
</dbReference>
<dbReference type="Gene3D" id="3.30.420.10">
    <property type="entry name" value="Ribonuclease H-like superfamily/Ribonuclease H"/>
    <property type="match status" value="1"/>
</dbReference>
<dbReference type="InterPro" id="IPR051086">
    <property type="entry name" value="RNase_D-like"/>
</dbReference>
<comment type="cofactor">
    <cofactor evidence="6">
        <name>a divalent metal cation</name>
        <dbReference type="ChEBI" id="CHEBI:60240"/>
    </cofactor>
</comment>
<keyword evidence="1 6" id="KW-0963">Cytoplasm</keyword>
<protein>
    <recommendedName>
        <fullName evidence="6">Ribonuclease D</fullName>
        <shortName evidence="6">RNase D</shortName>
        <ecNumber evidence="6">3.1.13.5</ecNumber>
    </recommendedName>
</protein>
<dbReference type="GO" id="GO:0008408">
    <property type="term" value="F:3'-5' exonuclease activity"/>
    <property type="evidence" value="ECO:0007669"/>
    <property type="project" value="InterPro"/>
</dbReference>
<dbReference type="GO" id="GO:0005737">
    <property type="term" value="C:cytoplasm"/>
    <property type="evidence" value="ECO:0007669"/>
    <property type="project" value="UniProtKB-SubCell"/>
</dbReference>
<comment type="similarity">
    <text evidence="6">Belongs to the RNase D family.</text>
</comment>
<dbReference type="SMART" id="SM00474">
    <property type="entry name" value="35EXOc"/>
    <property type="match status" value="1"/>
</dbReference>
<dbReference type="RefSeq" id="WP_257770192.1">
    <property type="nucleotide sequence ID" value="NZ_CP102480.1"/>
</dbReference>
<dbReference type="SMART" id="SM00341">
    <property type="entry name" value="HRDC"/>
    <property type="match status" value="1"/>
</dbReference>
<evidence type="ECO:0000313" key="9">
    <source>
        <dbReference type="Proteomes" id="UP001060336"/>
    </source>
</evidence>
<comment type="catalytic activity">
    <reaction evidence="6">
        <text>Exonucleolytic cleavage that removes extra residues from the 3'-terminus of tRNA to produce 5'-mononucleotides.</text>
        <dbReference type="EC" id="3.1.13.5"/>
    </reaction>
</comment>
<dbReference type="CDD" id="cd06142">
    <property type="entry name" value="RNaseD_exo"/>
    <property type="match status" value="1"/>
</dbReference>
<dbReference type="EMBL" id="CP102480">
    <property type="protein sequence ID" value="UUX50935.1"/>
    <property type="molecule type" value="Genomic_DNA"/>
</dbReference>